<dbReference type="AlphaFoldDB" id="A0A0H3BL24"/>
<evidence type="ECO:0000313" key="1">
    <source>
        <dbReference type="EMBL" id="ACD71117.1"/>
    </source>
</evidence>
<dbReference type="Proteomes" id="UP000001202">
    <property type="component" value="Chromosome"/>
</dbReference>
<organism evidence="1 2">
    <name type="scientific">Treponema pallidum subsp. pallidum (strain SS14)</name>
    <dbReference type="NCBI Taxonomy" id="455434"/>
    <lineage>
        <taxon>Bacteria</taxon>
        <taxon>Pseudomonadati</taxon>
        <taxon>Spirochaetota</taxon>
        <taxon>Spirochaetia</taxon>
        <taxon>Spirochaetales</taxon>
        <taxon>Treponemataceae</taxon>
        <taxon>Treponema</taxon>
    </lineage>
</organism>
<accession>A0A0H3BL24</accession>
<dbReference type="EMBL" id="CP000805">
    <property type="protein sequence ID" value="ACD71117.1"/>
    <property type="molecule type" value="Genomic_DNA"/>
</dbReference>
<reference evidence="1 2" key="1">
    <citation type="journal article" date="2008" name="BMC Microbiol.">
        <title>Complete genome sequence of Treponema pallidum ssp. pallidum strain SS14 determined with oligonucleotide arrays.</title>
        <authorList>
            <person name="Matejkova P."/>
            <person name="Strouhal M."/>
            <person name="Smajs D."/>
            <person name="Norris S.J."/>
            <person name="Palzkill T."/>
            <person name="Petrosino J.F."/>
            <person name="Sodergren E."/>
            <person name="Norton J.E."/>
            <person name="Singh J."/>
            <person name="Richmond T.A."/>
            <person name="Molla M.N."/>
            <person name="Albert T.J."/>
            <person name="Weinstock G.M."/>
        </authorList>
    </citation>
    <scope>NUCLEOTIDE SEQUENCE [LARGE SCALE GENOMIC DNA]</scope>
    <source>
        <strain evidence="1 2">SS14</strain>
    </source>
</reference>
<proteinExistence type="predicted"/>
<sequence length="36" mass="4089">MQAEVLDFFEDRGETPPGRSSEAGYGLFWRVGVVWV</sequence>
<protein>
    <submittedName>
        <fullName evidence="1">Uncharacterized protein</fullName>
    </submittedName>
</protein>
<name>A0A0H3BL24_TREPS</name>
<dbReference type="KEGG" id="tpp:TPASS_0699"/>
<evidence type="ECO:0000313" key="2">
    <source>
        <dbReference type="Proteomes" id="UP000001202"/>
    </source>
</evidence>
<dbReference type="SMR" id="A0A0H3BL24"/>
<gene>
    <name evidence="1" type="ordered locus">TPASS_0699</name>
</gene>